<feature type="domain" description="DUF4485" evidence="1">
    <location>
        <begin position="16"/>
        <end position="83"/>
    </location>
</feature>
<evidence type="ECO:0000259" key="1">
    <source>
        <dbReference type="Pfam" id="PF14846"/>
    </source>
</evidence>
<name>A0A7R8YZX5_HERIL</name>
<reference evidence="2 3" key="1">
    <citation type="submission" date="2020-11" db="EMBL/GenBank/DDBJ databases">
        <authorList>
            <person name="Wallbank WR R."/>
            <person name="Pardo Diaz C."/>
            <person name="Kozak K."/>
            <person name="Martin S."/>
            <person name="Jiggins C."/>
            <person name="Moest M."/>
            <person name="Warren A I."/>
            <person name="Generalovic N T."/>
            <person name="Byers J.R.P. K."/>
            <person name="Montejo-Kovacevich G."/>
            <person name="Yen C E."/>
        </authorList>
    </citation>
    <scope>NUCLEOTIDE SEQUENCE [LARGE SCALE GENOMIC DNA]</scope>
</reference>
<proteinExistence type="predicted"/>
<dbReference type="InParanoid" id="A0A7R8YZX5"/>
<evidence type="ECO:0000313" key="3">
    <source>
        <dbReference type="Proteomes" id="UP000594454"/>
    </source>
</evidence>
<accession>A0A7R8YZX5</accession>
<sequence>MASPSQVEPRQYIEILDEEFSQYLEVAQSIAKTMKRPKDKKICIKYIRKCMELDAPNIEVKAHRNEFFRYFLRMLQSTAASQPPQYDAWFKPSAKPKESSRISSFWSHDKRTYIAAKQNPGCGTLIYLATSYDPRLGWQKFGFSSPNLTRTFTVNSFGIKENFLFLFS</sequence>
<dbReference type="EMBL" id="LR899013">
    <property type="protein sequence ID" value="CAD7091729.1"/>
    <property type="molecule type" value="Genomic_DNA"/>
</dbReference>
<dbReference type="Proteomes" id="UP000594454">
    <property type="component" value="Chromosome 5"/>
</dbReference>
<evidence type="ECO:0000313" key="2">
    <source>
        <dbReference type="EMBL" id="CAD7091729.1"/>
    </source>
</evidence>
<gene>
    <name evidence="2" type="ORF">HERILL_LOCUS14133</name>
</gene>
<organism evidence="2 3">
    <name type="scientific">Hermetia illucens</name>
    <name type="common">Black soldier fly</name>
    <dbReference type="NCBI Taxonomy" id="343691"/>
    <lineage>
        <taxon>Eukaryota</taxon>
        <taxon>Metazoa</taxon>
        <taxon>Ecdysozoa</taxon>
        <taxon>Arthropoda</taxon>
        <taxon>Hexapoda</taxon>
        <taxon>Insecta</taxon>
        <taxon>Pterygota</taxon>
        <taxon>Neoptera</taxon>
        <taxon>Endopterygota</taxon>
        <taxon>Diptera</taxon>
        <taxon>Brachycera</taxon>
        <taxon>Stratiomyomorpha</taxon>
        <taxon>Stratiomyidae</taxon>
        <taxon>Hermetiinae</taxon>
        <taxon>Hermetia</taxon>
    </lineage>
</organism>
<dbReference type="Pfam" id="PF14846">
    <property type="entry name" value="DUF4485"/>
    <property type="match status" value="1"/>
</dbReference>
<dbReference type="OrthoDB" id="6599787at2759"/>
<dbReference type="AlphaFoldDB" id="A0A7R8YZX5"/>
<protein>
    <recommendedName>
        <fullName evidence="1">DUF4485 domain-containing protein</fullName>
    </recommendedName>
</protein>
<dbReference type="InterPro" id="IPR027831">
    <property type="entry name" value="DUF4485"/>
</dbReference>
<keyword evidence="3" id="KW-1185">Reference proteome</keyword>